<sequence length="185" mass="20441">MNLKKYMLLGCLAIFAIISCGKKEAKQDEDQDEIQIEQQSADSTATNSSNNSQENTAATPAAAQSAAETAEAANKTTENINESANIQPPSQVKDEKVKTSKTLQHVDKLIGKEIPMEDRVLVFSKQNNQYKITYKGESENGMQVDTKNLTFNEKNDSLTDGNYTFKLNKNKLGLYAGSQFLFTVD</sequence>
<protein>
    <recommendedName>
        <fullName evidence="4">Lipoprotein</fullName>
    </recommendedName>
</protein>
<evidence type="ECO:0000313" key="3">
    <source>
        <dbReference type="Proteomes" id="UP000321944"/>
    </source>
</evidence>
<dbReference type="Proteomes" id="UP000321944">
    <property type="component" value="Chromosome"/>
</dbReference>
<dbReference type="AlphaFoldDB" id="A0A510KUN1"/>
<dbReference type="PROSITE" id="PS51257">
    <property type="entry name" value="PROKAR_LIPOPROTEIN"/>
    <property type="match status" value="1"/>
</dbReference>
<proteinExistence type="predicted"/>
<feature type="compositionally biased region" description="Low complexity" evidence="1">
    <location>
        <begin position="36"/>
        <end position="82"/>
    </location>
</feature>
<evidence type="ECO:0008006" key="4">
    <source>
        <dbReference type="Google" id="ProtNLM"/>
    </source>
</evidence>
<feature type="region of interest" description="Disordered" evidence="1">
    <location>
        <begin position="26"/>
        <end position="99"/>
    </location>
</feature>
<dbReference type="OrthoDB" id="82162at2"/>
<dbReference type="RefSeq" id="WP_147003269.1">
    <property type="nucleotide sequence ID" value="NZ_AP019841.1"/>
</dbReference>
<name>A0A510KUN1_9FUSO</name>
<evidence type="ECO:0000313" key="2">
    <source>
        <dbReference type="EMBL" id="BBM54451.1"/>
    </source>
</evidence>
<reference evidence="2 3" key="1">
    <citation type="submission" date="2019-07" db="EMBL/GenBank/DDBJ databases">
        <title>Complete Genome Sequence of Leptotrichia wadei Strain JMUB3936.</title>
        <authorList>
            <person name="Watanabe S."/>
            <person name="Cui L."/>
        </authorList>
    </citation>
    <scope>NUCLEOTIDE SEQUENCE [LARGE SCALE GENOMIC DNA]</scope>
    <source>
        <strain evidence="2 3">JMUB3936</strain>
    </source>
</reference>
<dbReference type="EMBL" id="AP019841">
    <property type="protein sequence ID" value="BBM54451.1"/>
    <property type="molecule type" value="Genomic_DNA"/>
</dbReference>
<accession>A0A510KUN1</accession>
<gene>
    <name evidence="2" type="ORF">JMUB3936_0735</name>
</gene>
<evidence type="ECO:0000256" key="1">
    <source>
        <dbReference type="SAM" id="MobiDB-lite"/>
    </source>
</evidence>
<organism evidence="2 3">
    <name type="scientific">Leptotrichia wadei</name>
    <dbReference type="NCBI Taxonomy" id="157687"/>
    <lineage>
        <taxon>Bacteria</taxon>
        <taxon>Fusobacteriati</taxon>
        <taxon>Fusobacteriota</taxon>
        <taxon>Fusobacteriia</taxon>
        <taxon>Fusobacteriales</taxon>
        <taxon>Leptotrichiaceae</taxon>
        <taxon>Leptotrichia</taxon>
    </lineage>
</organism>